<dbReference type="GO" id="GO:0010506">
    <property type="term" value="P:regulation of autophagy"/>
    <property type="evidence" value="ECO:0007669"/>
    <property type="project" value="InterPro"/>
</dbReference>
<evidence type="ECO:0000256" key="2">
    <source>
        <dbReference type="ARBA" id="ARBA00022741"/>
    </source>
</evidence>
<dbReference type="GO" id="GO:0005829">
    <property type="term" value="C:cytosol"/>
    <property type="evidence" value="ECO:0007669"/>
    <property type="project" value="TreeGrafter"/>
</dbReference>
<dbReference type="Gene3D" id="1.10.510.10">
    <property type="entry name" value="Transferase(Phosphotransferase) domain 1"/>
    <property type="match status" value="1"/>
</dbReference>
<dbReference type="AlphaFoldDB" id="X1HZB0"/>
<reference evidence="6" key="1">
    <citation type="journal article" date="2014" name="Front. Microbiol.">
        <title>High frequency of phylogenetically diverse reductive dehalogenase-homologous genes in deep subseafloor sedimentary metagenomes.</title>
        <authorList>
            <person name="Kawai M."/>
            <person name="Futagami T."/>
            <person name="Toyoda A."/>
            <person name="Takaki Y."/>
            <person name="Nishi S."/>
            <person name="Hori S."/>
            <person name="Arai W."/>
            <person name="Tsubouchi T."/>
            <person name="Morono Y."/>
            <person name="Uchiyama I."/>
            <person name="Ito T."/>
            <person name="Fujiyama A."/>
            <person name="Inagaki F."/>
            <person name="Takami H."/>
        </authorList>
    </citation>
    <scope>NUCLEOTIDE SEQUENCE</scope>
    <source>
        <strain evidence="6">Expedition CK06-06</strain>
    </source>
</reference>
<dbReference type="InterPro" id="IPR045269">
    <property type="entry name" value="Atg1-like"/>
</dbReference>
<accession>X1HZB0</accession>
<evidence type="ECO:0000313" key="6">
    <source>
        <dbReference type="EMBL" id="GAH59174.1"/>
    </source>
</evidence>
<dbReference type="GO" id="GO:0005524">
    <property type="term" value="F:ATP binding"/>
    <property type="evidence" value="ECO:0007669"/>
    <property type="project" value="UniProtKB-KW"/>
</dbReference>
<gene>
    <name evidence="6" type="ORF">S03H2_28772</name>
</gene>
<dbReference type="GO" id="GO:0000045">
    <property type="term" value="P:autophagosome assembly"/>
    <property type="evidence" value="ECO:0007669"/>
    <property type="project" value="TreeGrafter"/>
</dbReference>
<dbReference type="GO" id="GO:0004674">
    <property type="term" value="F:protein serine/threonine kinase activity"/>
    <property type="evidence" value="ECO:0007669"/>
    <property type="project" value="InterPro"/>
</dbReference>
<dbReference type="SUPFAM" id="SSF56112">
    <property type="entry name" value="Protein kinase-like (PK-like)"/>
    <property type="match status" value="1"/>
</dbReference>
<dbReference type="PANTHER" id="PTHR24348">
    <property type="entry name" value="SERINE/THREONINE-PROTEIN KINASE UNC-51-RELATED"/>
    <property type="match status" value="1"/>
</dbReference>
<sequence length="171" mass="19192">MSPTGVTFIIPDRYEYIGPRLVGGQGYVYVYIDTFLKRKVAIKEMRYPEDANSLREELAKISEIRSRHVVELYDLFEAKRSARIALVEEYVPGQTLEALATSQEALSQAQVIKILWQIACGITDIHSHGIIHRDIKPQNMKLDAEGIIKILDFGLSSNISPEAETTAARGT</sequence>
<comment type="caution">
    <text evidence="6">The sequence shown here is derived from an EMBL/GenBank/DDBJ whole genome shotgun (WGS) entry which is preliminary data.</text>
</comment>
<dbReference type="SMART" id="SM00220">
    <property type="entry name" value="S_TKc"/>
    <property type="match status" value="1"/>
</dbReference>
<dbReference type="PANTHER" id="PTHR24348:SF22">
    <property type="entry name" value="NON-SPECIFIC SERINE_THREONINE PROTEIN KINASE"/>
    <property type="match status" value="1"/>
</dbReference>
<keyword evidence="2" id="KW-0547">Nucleotide-binding</keyword>
<proteinExistence type="predicted"/>
<keyword evidence="4" id="KW-0067">ATP-binding</keyword>
<keyword evidence="1" id="KW-0808">Transferase</keyword>
<dbReference type="GO" id="GO:0016020">
    <property type="term" value="C:membrane"/>
    <property type="evidence" value="ECO:0007669"/>
    <property type="project" value="TreeGrafter"/>
</dbReference>
<dbReference type="EMBL" id="BARU01017336">
    <property type="protein sequence ID" value="GAH59174.1"/>
    <property type="molecule type" value="Genomic_DNA"/>
</dbReference>
<evidence type="ECO:0000256" key="1">
    <source>
        <dbReference type="ARBA" id="ARBA00022679"/>
    </source>
</evidence>
<dbReference type="InterPro" id="IPR000719">
    <property type="entry name" value="Prot_kinase_dom"/>
</dbReference>
<evidence type="ECO:0000259" key="5">
    <source>
        <dbReference type="PROSITE" id="PS50011"/>
    </source>
</evidence>
<feature type="domain" description="Protein kinase" evidence="5">
    <location>
        <begin position="14"/>
        <end position="171"/>
    </location>
</feature>
<dbReference type="Pfam" id="PF00069">
    <property type="entry name" value="Pkinase"/>
    <property type="match status" value="1"/>
</dbReference>
<protein>
    <recommendedName>
        <fullName evidence="5">Protein kinase domain-containing protein</fullName>
    </recommendedName>
</protein>
<evidence type="ECO:0000256" key="4">
    <source>
        <dbReference type="ARBA" id="ARBA00022840"/>
    </source>
</evidence>
<evidence type="ECO:0000256" key="3">
    <source>
        <dbReference type="ARBA" id="ARBA00022777"/>
    </source>
</evidence>
<feature type="non-terminal residue" evidence="6">
    <location>
        <position position="171"/>
    </location>
</feature>
<dbReference type="GO" id="GO:0000407">
    <property type="term" value="C:phagophore assembly site"/>
    <property type="evidence" value="ECO:0007669"/>
    <property type="project" value="TreeGrafter"/>
</dbReference>
<dbReference type="PROSITE" id="PS50011">
    <property type="entry name" value="PROTEIN_KINASE_DOM"/>
    <property type="match status" value="1"/>
</dbReference>
<dbReference type="InterPro" id="IPR011009">
    <property type="entry name" value="Kinase-like_dom_sf"/>
</dbReference>
<dbReference type="GO" id="GO:0005776">
    <property type="term" value="C:autophagosome"/>
    <property type="evidence" value="ECO:0007669"/>
    <property type="project" value="TreeGrafter"/>
</dbReference>
<organism evidence="6">
    <name type="scientific">marine sediment metagenome</name>
    <dbReference type="NCBI Taxonomy" id="412755"/>
    <lineage>
        <taxon>unclassified sequences</taxon>
        <taxon>metagenomes</taxon>
        <taxon>ecological metagenomes</taxon>
    </lineage>
</organism>
<keyword evidence="3" id="KW-0418">Kinase</keyword>
<name>X1HZB0_9ZZZZ</name>